<dbReference type="InterPro" id="IPR035971">
    <property type="entry name" value="CBD_sf"/>
</dbReference>
<evidence type="ECO:0000259" key="3">
    <source>
        <dbReference type="PROSITE" id="PS51164"/>
    </source>
</evidence>
<feature type="compositionally biased region" description="Low complexity" evidence="2">
    <location>
        <begin position="9"/>
        <end position="25"/>
    </location>
</feature>
<keyword evidence="5" id="KW-1185">Reference proteome</keyword>
<gene>
    <name evidence="4" type="ORF">PHMEG_00024996</name>
</gene>
<organism evidence="4 5">
    <name type="scientific">Phytophthora megakarya</name>
    <dbReference type="NCBI Taxonomy" id="4795"/>
    <lineage>
        <taxon>Eukaryota</taxon>
        <taxon>Sar</taxon>
        <taxon>Stramenopiles</taxon>
        <taxon>Oomycota</taxon>
        <taxon>Peronosporomycetes</taxon>
        <taxon>Peronosporales</taxon>
        <taxon>Peronosporaceae</taxon>
        <taxon>Phytophthora</taxon>
    </lineage>
</organism>
<reference evidence="5" key="1">
    <citation type="submission" date="2017-03" db="EMBL/GenBank/DDBJ databases">
        <title>Phytopthora megakarya and P. palmivora, two closely related causual agents of cacao black pod achieved similar genome size and gene model numbers by different mechanisms.</title>
        <authorList>
            <person name="Ali S."/>
            <person name="Shao J."/>
            <person name="Larry D.J."/>
            <person name="Kronmiller B."/>
            <person name="Shen D."/>
            <person name="Strem M.D."/>
            <person name="Melnick R.L."/>
            <person name="Guiltinan M.J."/>
            <person name="Tyler B.M."/>
            <person name="Meinhardt L.W."/>
            <person name="Bailey B.A."/>
        </authorList>
    </citation>
    <scope>NUCLEOTIDE SEQUENCE [LARGE SCALE GENOMIC DNA]</scope>
    <source>
        <strain evidence="5">zdho120</strain>
    </source>
</reference>
<evidence type="ECO:0000313" key="5">
    <source>
        <dbReference type="Proteomes" id="UP000198211"/>
    </source>
</evidence>
<dbReference type="SMART" id="SM00236">
    <property type="entry name" value="fCBD"/>
    <property type="match status" value="2"/>
</dbReference>
<dbReference type="Proteomes" id="UP000198211">
    <property type="component" value="Unassembled WGS sequence"/>
</dbReference>
<evidence type="ECO:0000256" key="1">
    <source>
        <dbReference type="ARBA" id="ARBA00022729"/>
    </source>
</evidence>
<dbReference type="InterPro" id="IPR000254">
    <property type="entry name" value="CBD"/>
</dbReference>
<dbReference type="GO" id="GO:0005576">
    <property type="term" value="C:extracellular region"/>
    <property type="evidence" value="ECO:0007669"/>
    <property type="project" value="InterPro"/>
</dbReference>
<dbReference type="Pfam" id="PF00734">
    <property type="entry name" value="CBM_1"/>
    <property type="match status" value="1"/>
</dbReference>
<evidence type="ECO:0000313" key="4">
    <source>
        <dbReference type="EMBL" id="OWZ03300.1"/>
    </source>
</evidence>
<accession>A0A225VFM3</accession>
<dbReference type="OrthoDB" id="118501at2759"/>
<protein>
    <submittedName>
        <fullName evidence="4">Cellulose binding protein</fullName>
    </submittedName>
</protein>
<keyword evidence="1" id="KW-0732">Signal</keyword>
<name>A0A225VFM3_9STRA</name>
<proteinExistence type="predicted"/>
<dbReference type="STRING" id="4795.A0A225VFM3"/>
<evidence type="ECO:0000256" key="2">
    <source>
        <dbReference type="SAM" id="MobiDB-lite"/>
    </source>
</evidence>
<dbReference type="EMBL" id="NBNE01005604">
    <property type="protein sequence ID" value="OWZ03300.1"/>
    <property type="molecule type" value="Genomic_DNA"/>
</dbReference>
<dbReference type="GO" id="GO:0005975">
    <property type="term" value="P:carbohydrate metabolic process"/>
    <property type="evidence" value="ECO:0007669"/>
    <property type="project" value="InterPro"/>
</dbReference>
<dbReference type="PROSITE" id="PS51164">
    <property type="entry name" value="CBM1_2"/>
    <property type="match status" value="1"/>
</dbReference>
<dbReference type="AlphaFoldDB" id="A0A225VFM3"/>
<sequence length="131" mass="13972">MTLPPVNGTATSTSAPSTEAPTTKPGPKPISGQSVLVPAYAECGGFGFDYSAYIPDNSFTNVFTMLTCEQGYRCQELNGQDAYICKEWPSHDPVDFYGQCGGGNYDGQTFCAPGAVCKYISSSFSQCLPTY</sequence>
<feature type="domain" description="CBM1" evidence="3">
    <location>
        <begin position="92"/>
        <end position="128"/>
    </location>
</feature>
<dbReference type="GO" id="GO:0030248">
    <property type="term" value="F:cellulose binding"/>
    <property type="evidence" value="ECO:0007669"/>
    <property type="project" value="InterPro"/>
</dbReference>
<dbReference type="SUPFAM" id="SSF57180">
    <property type="entry name" value="Cellulose-binding domain"/>
    <property type="match status" value="1"/>
</dbReference>
<comment type="caution">
    <text evidence="4">The sequence shown here is derived from an EMBL/GenBank/DDBJ whole genome shotgun (WGS) entry which is preliminary data.</text>
</comment>
<feature type="region of interest" description="Disordered" evidence="2">
    <location>
        <begin position="1"/>
        <end position="31"/>
    </location>
</feature>